<evidence type="ECO:0000256" key="1">
    <source>
        <dbReference type="SAM" id="MobiDB-lite"/>
    </source>
</evidence>
<accession>A0A915HU44</accession>
<sequence length="87" mass="9507">MEDAEPTDYPMAYAQQNPLKLRPEFVSKSFRERKMASDMPGYTLTYTPAGELISKVPLKHSAISQTVQAGGSGQVKTQPQAPVPVVI</sequence>
<keyword evidence="2" id="KW-1185">Reference proteome</keyword>
<protein>
    <submittedName>
        <fullName evidence="3">Uncharacterized protein</fullName>
    </submittedName>
</protein>
<feature type="compositionally biased region" description="Polar residues" evidence="1">
    <location>
        <begin position="66"/>
        <end position="80"/>
    </location>
</feature>
<evidence type="ECO:0000313" key="3">
    <source>
        <dbReference type="WBParaSite" id="nRc.2.0.1.t05294-RA"/>
    </source>
</evidence>
<dbReference type="Proteomes" id="UP000887565">
    <property type="component" value="Unplaced"/>
</dbReference>
<proteinExistence type="predicted"/>
<feature type="region of interest" description="Disordered" evidence="1">
    <location>
        <begin position="66"/>
        <end position="87"/>
    </location>
</feature>
<dbReference type="WBParaSite" id="nRc.2.0.1.t05294-RA">
    <property type="protein sequence ID" value="nRc.2.0.1.t05294-RA"/>
    <property type="gene ID" value="nRc.2.0.1.g05294"/>
</dbReference>
<dbReference type="AlphaFoldDB" id="A0A915HU44"/>
<evidence type="ECO:0000313" key="2">
    <source>
        <dbReference type="Proteomes" id="UP000887565"/>
    </source>
</evidence>
<name>A0A915HU44_ROMCU</name>
<reference evidence="3" key="1">
    <citation type="submission" date="2022-11" db="UniProtKB">
        <authorList>
            <consortium name="WormBaseParasite"/>
        </authorList>
    </citation>
    <scope>IDENTIFICATION</scope>
</reference>
<organism evidence="2 3">
    <name type="scientific">Romanomermis culicivorax</name>
    <name type="common">Nematode worm</name>
    <dbReference type="NCBI Taxonomy" id="13658"/>
    <lineage>
        <taxon>Eukaryota</taxon>
        <taxon>Metazoa</taxon>
        <taxon>Ecdysozoa</taxon>
        <taxon>Nematoda</taxon>
        <taxon>Enoplea</taxon>
        <taxon>Dorylaimia</taxon>
        <taxon>Mermithida</taxon>
        <taxon>Mermithoidea</taxon>
        <taxon>Mermithidae</taxon>
        <taxon>Romanomermis</taxon>
    </lineage>
</organism>